<feature type="region of interest" description="Disordered" evidence="3">
    <location>
        <begin position="504"/>
        <end position="547"/>
    </location>
</feature>
<feature type="compositionally biased region" description="Polar residues" evidence="3">
    <location>
        <begin position="374"/>
        <end position="384"/>
    </location>
</feature>
<feature type="region of interest" description="Disordered" evidence="3">
    <location>
        <begin position="1246"/>
        <end position="1296"/>
    </location>
</feature>
<feature type="compositionally biased region" description="Polar residues" evidence="3">
    <location>
        <begin position="269"/>
        <end position="278"/>
    </location>
</feature>
<feature type="compositionally biased region" description="Low complexity" evidence="3">
    <location>
        <begin position="1270"/>
        <end position="1290"/>
    </location>
</feature>
<evidence type="ECO:0000256" key="3">
    <source>
        <dbReference type="SAM" id="MobiDB-lite"/>
    </source>
</evidence>
<sequence length="1319" mass="146926">MPRQRRSQPRTSKSRRTIDVSDEEGWYKIRSILDERLVNGYVEYLVDWDDNKETGQVYSPTWSREVTEAAYDEWKQQKRPHATESRARDSQDSQPPRPSNWRQLQRSQAARPSRASRRRRSTPDEVDICRPAKVARTAYSATPSEEPVPSIVSISSPVSLDDSDGPDCLGRRILDAKPSHRLFIELQAKPDFDSSEYASQHNIQSSGQSSQSIAELEELDEWQLFASQLTRQTIPDSQEPSGQTWTPDKQVTEFAPSSQGEAFEDQDETQPQTHSQHASPNEESSSPSHHQNCSRSRDENEAYSNQYNTDIPSNQLGQAETQLLFTSKDFDLTAATKPHSAPSPLRDEILTSIPTSCPVFLSQVVATALNLPESSAFSQASPTKSAVAETPSYTKQNSACPSSLTTGFAAASRDATQDESQDAQVFAIDPFISHVKAFSDSHDTIDAASSSVLDIPHIVSHLSPAPQSKFAMENQDTDEPANPTPRPSAVDELSQILNLDKVMAESPSHPPDEKCAEHSGPSDIPTVSTSTQDQHRQHSPAFGPQSEQIDYDIPLASQVSAVASMKSIVDAIFENPDLPVSSTRAPDASCNSQQEVSTISLADITNQPDLAAPLPLMPSLLSHDNHSSGDMERSGVSVSMGQPQQGRESDDDSDDGSQEPIALKHIITLPFQASLRPLYDDTLLESKREVTQFGAVFNSEDYVEPDDTLVQKIDKVFSRLHNICDYPPDALGSTLEDLPSGQLIKYCYDANPKINFIYEFLQGLTKETRVLIVARSLELLRLLYRLTEALEIECVCKEIGKPKSQFTSSIARATLILPGNDIEENDFDVVIGYDHCFGESEVGKKLEAEIPVARSPMVLILVTTHSIEHIDLYISDDLTPLERRNALLSGIVRSRQLVSDPDRGYPEPHELASLFLDYLNGQVEEISWEPIPIPEEVMDIYLNSQSRSQLPVEGSPEPGNARKRKLDESDDEDVKRMRILSHRQSTLQTNEAPVPDDVKAFLESANIENTHLRASHVHISVPISVLQVLAEQNAELKRQLEVADRDAEYKSLIAGLETRIKEYERTNAKIYSSQRRALEDRIKFKRETIKAESNLVRAKEVAQRDAEKAEKKITDLEAIVVNLTANPLNTEEPSPLFKTHTLLQESLDKIALLEKRLDNARKEADYARSLYQDATATFSALRGENADLSEQVTELSKTKAETLSKVHQIQADSTIKTYLGQIRNLRTQLRQRELELEYTKEELRTLKNGRRETRQVSVPRSPRMGMMSPRTGRATYGSAAGSTSRGTSPAPTSAENAGMHAGMQFLGQPPNGRWQHLRD</sequence>
<evidence type="ECO:0000313" key="4">
    <source>
        <dbReference type="EMBL" id="OAA40345.1"/>
    </source>
</evidence>
<dbReference type="Proteomes" id="UP000243498">
    <property type="component" value="Unassembled WGS sequence"/>
</dbReference>
<proteinExistence type="predicted"/>
<evidence type="ECO:0000256" key="1">
    <source>
        <dbReference type="ARBA" id="ARBA00011353"/>
    </source>
</evidence>
<comment type="subunit">
    <text evidence="1">Component of the NuA4 histone acetyltransferase complex.</text>
</comment>
<feature type="compositionally biased region" description="Polar residues" evidence="3">
    <location>
        <begin position="391"/>
        <end position="402"/>
    </location>
</feature>
<feature type="compositionally biased region" description="Basic and acidic residues" evidence="3">
    <location>
        <begin position="121"/>
        <end position="130"/>
    </location>
</feature>
<dbReference type="OMA" id="TTHSIEH"/>
<feature type="compositionally biased region" description="Low complexity" evidence="3">
    <location>
        <begin position="143"/>
        <end position="159"/>
    </location>
</feature>
<dbReference type="EMBL" id="AZHC01000019">
    <property type="protein sequence ID" value="OAA40345.1"/>
    <property type="molecule type" value="Genomic_DNA"/>
</dbReference>
<comment type="caution">
    <text evidence="4">The sequence shown here is derived from an EMBL/GenBank/DDBJ whole genome shotgun (WGS) entry which is preliminary data.</text>
</comment>
<feature type="region of interest" description="Disordered" evidence="3">
    <location>
        <begin position="1"/>
        <end position="20"/>
    </location>
</feature>
<protein>
    <submittedName>
        <fullName evidence="4">Chromo domain-like protein</fullName>
    </submittedName>
</protein>
<keyword evidence="5" id="KW-1185">Reference proteome</keyword>
<feature type="compositionally biased region" description="Low complexity" evidence="3">
    <location>
        <begin position="102"/>
        <end position="113"/>
    </location>
</feature>
<name>A0A167BRR6_METRR</name>
<feature type="compositionally biased region" description="Basic residues" evidence="3">
    <location>
        <begin position="1"/>
        <end position="15"/>
    </location>
</feature>
<feature type="compositionally biased region" description="Basic and acidic residues" evidence="3">
    <location>
        <begin position="74"/>
        <end position="91"/>
    </location>
</feature>
<organism evidence="4 5">
    <name type="scientific">Metarhizium rileyi (strain RCEF 4871)</name>
    <name type="common">Nomuraea rileyi</name>
    <dbReference type="NCBI Taxonomy" id="1649241"/>
    <lineage>
        <taxon>Eukaryota</taxon>
        <taxon>Fungi</taxon>
        <taxon>Dikarya</taxon>
        <taxon>Ascomycota</taxon>
        <taxon>Pezizomycotina</taxon>
        <taxon>Sordariomycetes</taxon>
        <taxon>Hypocreomycetidae</taxon>
        <taxon>Hypocreales</taxon>
        <taxon>Clavicipitaceae</taxon>
        <taxon>Metarhizium</taxon>
    </lineage>
</organism>
<reference evidence="4 5" key="1">
    <citation type="journal article" date="2016" name="Genome Biol. Evol.">
        <title>Divergent and convergent evolution of fungal pathogenicity.</title>
        <authorList>
            <person name="Shang Y."/>
            <person name="Xiao G."/>
            <person name="Zheng P."/>
            <person name="Cen K."/>
            <person name="Zhan S."/>
            <person name="Wang C."/>
        </authorList>
    </citation>
    <scope>NUCLEOTIDE SEQUENCE [LARGE SCALE GENOMIC DNA]</scope>
    <source>
        <strain evidence="4 5">RCEF 4871</strain>
    </source>
</reference>
<feature type="region of interest" description="Disordered" evidence="3">
    <location>
        <begin position="615"/>
        <end position="658"/>
    </location>
</feature>
<feature type="region of interest" description="Disordered" evidence="3">
    <location>
        <begin position="233"/>
        <end position="300"/>
    </location>
</feature>
<gene>
    <name evidence="4" type="ORF">NOR_05906</name>
</gene>
<feature type="compositionally biased region" description="Polar residues" evidence="3">
    <location>
        <begin position="233"/>
        <end position="260"/>
    </location>
</feature>
<dbReference type="STRING" id="1081105.A0A167BRR6"/>
<feature type="coiled-coil region" evidence="2">
    <location>
        <begin position="1092"/>
        <end position="1170"/>
    </location>
</feature>
<feature type="compositionally biased region" description="Basic and acidic residues" evidence="3">
    <location>
        <begin position="623"/>
        <end position="633"/>
    </location>
</feature>
<dbReference type="SUPFAM" id="SSF54160">
    <property type="entry name" value="Chromo domain-like"/>
    <property type="match status" value="1"/>
</dbReference>
<accession>A0A167BRR6</accession>
<dbReference type="InterPro" id="IPR016197">
    <property type="entry name" value="Chromo-like_dom_sf"/>
</dbReference>
<evidence type="ECO:0000313" key="5">
    <source>
        <dbReference type="Proteomes" id="UP000243498"/>
    </source>
</evidence>
<feature type="compositionally biased region" description="Low complexity" evidence="3">
    <location>
        <begin position="279"/>
        <end position="291"/>
    </location>
</feature>
<keyword evidence="2" id="KW-0175">Coiled coil</keyword>
<feature type="region of interest" description="Disordered" evidence="3">
    <location>
        <begin position="74"/>
        <end position="163"/>
    </location>
</feature>
<feature type="region of interest" description="Disordered" evidence="3">
    <location>
        <begin position="948"/>
        <end position="973"/>
    </location>
</feature>
<evidence type="ECO:0000256" key="2">
    <source>
        <dbReference type="SAM" id="Coils"/>
    </source>
</evidence>
<feature type="region of interest" description="Disordered" evidence="3">
    <location>
        <begin position="374"/>
        <end position="402"/>
    </location>
</feature>
<feature type="compositionally biased region" description="Polar residues" evidence="3">
    <location>
        <begin position="636"/>
        <end position="646"/>
    </location>
</feature>
<dbReference type="OrthoDB" id="3647690at2759"/>